<evidence type="ECO:0008006" key="4">
    <source>
        <dbReference type="Google" id="ProtNLM"/>
    </source>
</evidence>
<proteinExistence type="predicted"/>
<reference evidence="2" key="1">
    <citation type="submission" date="2020-08" db="EMBL/GenBank/DDBJ databases">
        <title>Whole genome shotgun sequence of Actinocatenispora sera NBRC 101916.</title>
        <authorList>
            <person name="Komaki H."/>
            <person name="Tamura T."/>
        </authorList>
    </citation>
    <scope>NUCLEOTIDE SEQUENCE</scope>
    <source>
        <strain evidence="2">NBRC 101916</strain>
    </source>
</reference>
<dbReference type="AlphaFoldDB" id="A0A810L725"/>
<feature type="region of interest" description="Disordered" evidence="1">
    <location>
        <begin position="1"/>
        <end position="31"/>
    </location>
</feature>
<dbReference type="Gene3D" id="3.40.50.300">
    <property type="entry name" value="P-loop containing nucleotide triphosphate hydrolases"/>
    <property type="match status" value="1"/>
</dbReference>
<feature type="compositionally biased region" description="Pro residues" evidence="1">
    <location>
        <begin position="12"/>
        <end position="23"/>
    </location>
</feature>
<gene>
    <name evidence="2" type="ORF">Asera_52310</name>
</gene>
<dbReference type="EMBL" id="AP023354">
    <property type="protein sequence ID" value="BCJ31123.1"/>
    <property type="molecule type" value="Genomic_DNA"/>
</dbReference>
<protein>
    <recommendedName>
        <fullName evidence="4">Phosphotransferase</fullName>
    </recommendedName>
</protein>
<evidence type="ECO:0000313" key="3">
    <source>
        <dbReference type="Proteomes" id="UP000680750"/>
    </source>
</evidence>
<evidence type="ECO:0000256" key="1">
    <source>
        <dbReference type="SAM" id="MobiDB-lite"/>
    </source>
</evidence>
<dbReference type="SUPFAM" id="SSF52540">
    <property type="entry name" value="P-loop containing nucleoside triphosphate hydrolases"/>
    <property type="match status" value="1"/>
</dbReference>
<organism evidence="2 3">
    <name type="scientific">Actinocatenispora sera</name>
    <dbReference type="NCBI Taxonomy" id="390989"/>
    <lineage>
        <taxon>Bacteria</taxon>
        <taxon>Bacillati</taxon>
        <taxon>Actinomycetota</taxon>
        <taxon>Actinomycetes</taxon>
        <taxon>Micromonosporales</taxon>
        <taxon>Micromonosporaceae</taxon>
        <taxon>Actinocatenispora</taxon>
    </lineage>
</organism>
<dbReference type="KEGG" id="aser:Asera_52310"/>
<dbReference type="RefSeq" id="WP_211255691.1">
    <property type="nucleotide sequence ID" value="NZ_AP023354.1"/>
</dbReference>
<dbReference type="InterPro" id="IPR027417">
    <property type="entry name" value="P-loop_NTPase"/>
</dbReference>
<name>A0A810L725_9ACTN</name>
<feature type="compositionally biased region" description="Polar residues" evidence="1">
    <location>
        <begin position="1"/>
        <end position="11"/>
    </location>
</feature>
<accession>A0A810L725</accession>
<dbReference type="Pfam" id="PF13671">
    <property type="entry name" value="AAA_33"/>
    <property type="match status" value="1"/>
</dbReference>
<dbReference type="Proteomes" id="UP000680750">
    <property type="component" value="Chromosome"/>
</dbReference>
<keyword evidence="3" id="KW-1185">Reference proteome</keyword>
<evidence type="ECO:0000313" key="2">
    <source>
        <dbReference type="EMBL" id="BCJ31123.1"/>
    </source>
</evidence>
<sequence length="207" mass="22187">MTALPSAQSPPGSRPPATAPEPGRPGSAEPAPVGVILVTGIMAAGKSTVAQLLAEALPRAAHVRGDVFRRMIVRGQITPSPDAPQHALREQLELRYRLSARTADEYAAAGFTAVVQDIVLGADLPRYLERLRTRPRHLVVLAPDPAVVAERERERGKSGYGGGWTPELLDRELRATPRLGRWLDTGGHTPAETVQTILADLPAARID</sequence>